<comment type="caution">
    <text evidence="2">The sequence shown here is derived from an EMBL/GenBank/DDBJ whole genome shotgun (WGS) entry which is preliminary data.</text>
</comment>
<name>A0A4S3TQH7_9EURY</name>
<dbReference type="PANTHER" id="PTHR35841">
    <property type="entry name" value="PHOSPHONATES-BINDING PERIPLASMIC PROTEIN"/>
    <property type="match status" value="1"/>
</dbReference>
<feature type="region of interest" description="Disordered" evidence="1">
    <location>
        <begin position="34"/>
        <end position="59"/>
    </location>
</feature>
<keyword evidence="3" id="KW-1185">Reference proteome</keyword>
<reference evidence="2 3" key="1">
    <citation type="submission" date="2018-10" db="EMBL/GenBank/DDBJ databases">
        <title>Natronolimnobius sp. XQ-INN 246 isolated from Inner Mongolia Autonomous Region of China.</title>
        <authorList>
            <person name="Xue Q."/>
        </authorList>
    </citation>
    <scope>NUCLEOTIDE SEQUENCE [LARGE SCALE GENOMIC DNA]</scope>
    <source>
        <strain evidence="2 3">XQ-INN 246</strain>
    </source>
</reference>
<evidence type="ECO:0000313" key="2">
    <source>
        <dbReference type="EMBL" id="THE66632.1"/>
    </source>
</evidence>
<accession>A0A4S3TQH7</accession>
<dbReference type="PANTHER" id="PTHR35841:SF1">
    <property type="entry name" value="PHOSPHONATES-BINDING PERIPLASMIC PROTEIN"/>
    <property type="match status" value="1"/>
</dbReference>
<dbReference type="PROSITE" id="PS51318">
    <property type="entry name" value="TAT"/>
    <property type="match status" value="1"/>
</dbReference>
<evidence type="ECO:0000313" key="3">
    <source>
        <dbReference type="Proteomes" id="UP000318864"/>
    </source>
</evidence>
<protein>
    <submittedName>
        <fullName evidence="2">Phosphate-binding protein</fullName>
    </submittedName>
</protein>
<dbReference type="PROSITE" id="PS51257">
    <property type="entry name" value="PROKAR_LIPOPROTEIN"/>
    <property type="match status" value="1"/>
</dbReference>
<dbReference type="InterPro" id="IPR006311">
    <property type="entry name" value="TAT_signal"/>
</dbReference>
<dbReference type="Gene3D" id="3.40.190.10">
    <property type="entry name" value="Periplasmic binding protein-like II"/>
    <property type="match status" value="2"/>
</dbReference>
<gene>
    <name evidence="2" type="ORF">D8Y22_00415</name>
</gene>
<evidence type="ECO:0000256" key="1">
    <source>
        <dbReference type="SAM" id="MobiDB-lite"/>
    </source>
</evidence>
<dbReference type="Proteomes" id="UP000318864">
    <property type="component" value="Unassembled WGS sequence"/>
</dbReference>
<proteinExistence type="predicted"/>
<sequence>MVRQSDCGDSSRRTFLKASGGVAVTTAIAGCLGGTGNGNGNGNGTSSDDGNGGNGDGDQTVEFILNPAEADVAIEEQYSPIFDYLEEETGATIESTRTESYTETLTAMRDGHGEIADISPSAVLAGTDIVDIIGMRLAFGAAQYFTTVVTTPDSGIEELSDLGGETVAFSDILSVSGSLVPLTMLAEAGLDTGTAPDGDPVDFEAEWSDHTTAVNQMYNRDDVAAAGVGAFAGAPHLPESAFDDYEEFRDISAEYPDNVGADLDEMEFELVDVSNPLPRAPLVSRSDWNDPIREDIEEALLDAPEDVFQAPDGVEELWFSGVEPATVDDYDPIQDVMDELGLEFEDLE</sequence>
<dbReference type="AlphaFoldDB" id="A0A4S3TQH7"/>
<dbReference type="Pfam" id="PF12974">
    <property type="entry name" value="Phosphonate-bd"/>
    <property type="match status" value="1"/>
</dbReference>
<dbReference type="OrthoDB" id="146127at2157"/>
<feature type="compositionally biased region" description="Gly residues" evidence="1">
    <location>
        <begin position="34"/>
        <end position="43"/>
    </location>
</feature>
<organism evidence="2 3">
    <name type="scientific">Salinadaptatus halalkaliphilus</name>
    <dbReference type="NCBI Taxonomy" id="2419781"/>
    <lineage>
        <taxon>Archaea</taxon>
        <taxon>Methanobacteriati</taxon>
        <taxon>Methanobacteriota</taxon>
        <taxon>Stenosarchaea group</taxon>
        <taxon>Halobacteria</taxon>
        <taxon>Halobacteriales</taxon>
        <taxon>Natrialbaceae</taxon>
        <taxon>Salinadaptatus</taxon>
    </lineage>
</organism>
<dbReference type="RefSeq" id="WP_141462586.1">
    <property type="nucleotide sequence ID" value="NZ_RBZW01000003.1"/>
</dbReference>
<dbReference type="EMBL" id="RBZW01000003">
    <property type="protein sequence ID" value="THE66632.1"/>
    <property type="molecule type" value="Genomic_DNA"/>
</dbReference>
<dbReference type="SUPFAM" id="SSF53850">
    <property type="entry name" value="Periplasmic binding protein-like II"/>
    <property type="match status" value="1"/>
</dbReference>